<keyword evidence="2" id="KW-1185">Reference proteome</keyword>
<reference evidence="1 2" key="1">
    <citation type="submission" date="2017-06" db="EMBL/GenBank/DDBJ databases">
        <authorList>
            <person name="Kim H.J."/>
            <person name="Triplett B.A."/>
        </authorList>
    </citation>
    <scope>NUCLEOTIDE SEQUENCE [LARGE SCALE GENOMIC DNA]</scope>
    <source>
        <strain evidence="1 2">DSM 18704</strain>
    </source>
</reference>
<organism evidence="1 2">
    <name type="scientific">Granulicella rosea</name>
    <dbReference type="NCBI Taxonomy" id="474952"/>
    <lineage>
        <taxon>Bacteria</taxon>
        <taxon>Pseudomonadati</taxon>
        <taxon>Acidobacteriota</taxon>
        <taxon>Terriglobia</taxon>
        <taxon>Terriglobales</taxon>
        <taxon>Acidobacteriaceae</taxon>
        <taxon>Granulicella</taxon>
    </lineage>
</organism>
<dbReference type="InterPro" id="IPR007460">
    <property type="entry name" value="BrnT_toxin"/>
</dbReference>
<protein>
    <submittedName>
        <fullName evidence="1">Uncharacterized protein</fullName>
    </submittedName>
</protein>
<dbReference type="RefSeq" id="WP_089409667.1">
    <property type="nucleotide sequence ID" value="NZ_FZOU01000007.1"/>
</dbReference>
<accession>A0A239LGW3</accession>
<dbReference type="OrthoDB" id="9802417at2"/>
<dbReference type="Proteomes" id="UP000198356">
    <property type="component" value="Unassembled WGS sequence"/>
</dbReference>
<dbReference type="Gene3D" id="3.10.450.530">
    <property type="entry name" value="Ribonuclease toxin, BrnT, of type II toxin-antitoxin system"/>
    <property type="match status" value="1"/>
</dbReference>
<gene>
    <name evidence="1" type="ORF">SAMN05421770_10734</name>
</gene>
<evidence type="ECO:0000313" key="2">
    <source>
        <dbReference type="Proteomes" id="UP000198356"/>
    </source>
</evidence>
<dbReference type="Pfam" id="PF04365">
    <property type="entry name" value="BrnT_toxin"/>
    <property type="match status" value="1"/>
</dbReference>
<dbReference type="AlphaFoldDB" id="A0A239LGW3"/>
<dbReference type="InterPro" id="IPR038573">
    <property type="entry name" value="BrnT_sf"/>
</dbReference>
<sequence>MYVWDEKKRLANLAKHRLDFADAYVVYENPEKITVVTNRNEEQRYADVAVIQVVQTYLTLVYVERGADVRIISFRNASRKERRRYLDARK</sequence>
<dbReference type="EMBL" id="FZOU01000007">
    <property type="protein sequence ID" value="SNT29897.1"/>
    <property type="molecule type" value="Genomic_DNA"/>
</dbReference>
<evidence type="ECO:0000313" key="1">
    <source>
        <dbReference type="EMBL" id="SNT29897.1"/>
    </source>
</evidence>
<proteinExistence type="predicted"/>
<name>A0A239LGW3_9BACT</name>